<keyword evidence="2" id="KW-1185">Reference proteome</keyword>
<dbReference type="RefSeq" id="WP_161674568.1">
    <property type="nucleotide sequence ID" value="NZ_JAABLP010000001.1"/>
</dbReference>
<dbReference type="EMBL" id="JAABLQ010000001">
    <property type="protein sequence ID" value="NBN78662.1"/>
    <property type="molecule type" value="Genomic_DNA"/>
</dbReference>
<dbReference type="Proteomes" id="UP000586722">
    <property type="component" value="Unassembled WGS sequence"/>
</dbReference>
<name>A0A7X5J8M2_9HYPH</name>
<evidence type="ECO:0000313" key="2">
    <source>
        <dbReference type="Proteomes" id="UP000586722"/>
    </source>
</evidence>
<accession>A0A7X5J8M2</accession>
<organism evidence="1 2">
    <name type="scientific">Pannonibacter tanglangensis</name>
    <dbReference type="NCBI Taxonomy" id="2750084"/>
    <lineage>
        <taxon>Bacteria</taxon>
        <taxon>Pseudomonadati</taxon>
        <taxon>Pseudomonadota</taxon>
        <taxon>Alphaproteobacteria</taxon>
        <taxon>Hyphomicrobiales</taxon>
        <taxon>Stappiaceae</taxon>
        <taxon>Pannonibacter</taxon>
    </lineage>
</organism>
<dbReference type="AlphaFoldDB" id="A0A7X5J8M2"/>
<reference evidence="2" key="1">
    <citation type="submission" date="2020-01" db="EMBL/GenBank/DDBJ databases">
        <authorList>
            <person name="Fang Y."/>
            <person name="Sun R."/>
            <person name="Nie L."/>
            <person name="He J."/>
            <person name="Hao L."/>
            <person name="Wang L."/>
            <person name="Su S."/>
            <person name="Lv E."/>
            <person name="Zhang Z."/>
            <person name="Xie R."/>
            <person name="Liu H."/>
        </authorList>
    </citation>
    <scope>NUCLEOTIDE SEQUENCE [LARGE SCALE GENOMIC DNA]</scope>
    <source>
        <strain evidence="2">XCT-53</strain>
    </source>
</reference>
<protein>
    <submittedName>
        <fullName evidence="1">Uncharacterized protein</fullName>
    </submittedName>
</protein>
<comment type="caution">
    <text evidence="1">The sequence shown here is derived from an EMBL/GenBank/DDBJ whole genome shotgun (WGS) entry which is preliminary data.</text>
</comment>
<evidence type="ECO:0000313" key="1">
    <source>
        <dbReference type="EMBL" id="NBN78662.1"/>
    </source>
</evidence>
<gene>
    <name evidence="1" type="ORF">GWI72_10330</name>
</gene>
<proteinExistence type="predicted"/>
<sequence length="116" mass="12958">MTEYYNTLIEAVRAAFLLAQKDIDAMNIDAANHLMAQRRVHADGSVAWAVRFSDSFDTDGLTHMFEGLQDCSGTAEDVAAIIERHWDETWDEIRGEHGAGGDFRVSSTDYVTRSES</sequence>